<dbReference type="Gene3D" id="3.30.450.40">
    <property type="match status" value="1"/>
</dbReference>
<dbReference type="InterPro" id="IPR001633">
    <property type="entry name" value="EAL_dom"/>
</dbReference>
<name>A0ABW4JXJ9_9HYPH</name>
<dbReference type="RefSeq" id="WP_188318845.1">
    <property type="nucleotide sequence ID" value="NZ_JBHUFA010000012.1"/>
</dbReference>
<evidence type="ECO:0000313" key="3">
    <source>
        <dbReference type="Proteomes" id="UP001597327"/>
    </source>
</evidence>
<dbReference type="InterPro" id="IPR035919">
    <property type="entry name" value="EAL_sf"/>
</dbReference>
<organism evidence="2 3">
    <name type="scientific">Roseibium aestuarii</name>
    <dbReference type="NCBI Taxonomy" id="2600299"/>
    <lineage>
        <taxon>Bacteria</taxon>
        <taxon>Pseudomonadati</taxon>
        <taxon>Pseudomonadota</taxon>
        <taxon>Alphaproteobacteria</taxon>
        <taxon>Hyphomicrobiales</taxon>
        <taxon>Stappiaceae</taxon>
        <taxon>Roseibium</taxon>
    </lineage>
</organism>
<dbReference type="InterPro" id="IPR029016">
    <property type="entry name" value="GAF-like_dom_sf"/>
</dbReference>
<dbReference type="PANTHER" id="PTHR33121">
    <property type="entry name" value="CYCLIC DI-GMP PHOSPHODIESTERASE PDEF"/>
    <property type="match status" value="1"/>
</dbReference>
<dbReference type="EMBL" id="JBHUFA010000012">
    <property type="protein sequence ID" value="MFD1696882.1"/>
    <property type="molecule type" value="Genomic_DNA"/>
</dbReference>
<dbReference type="PROSITE" id="PS50883">
    <property type="entry name" value="EAL"/>
    <property type="match status" value="1"/>
</dbReference>
<dbReference type="Proteomes" id="UP001597327">
    <property type="component" value="Unassembled WGS sequence"/>
</dbReference>
<reference evidence="3" key="1">
    <citation type="journal article" date="2019" name="Int. J. Syst. Evol. Microbiol.">
        <title>The Global Catalogue of Microorganisms (GCM) 10K type strain sequencing project: providing services to taxonomists for standard genome sequencing and annotation.</title>
        <authorList>
            <consortium name="The Broad Institute Genomics Platform"/>
            <consortium name="The Broad Institute Genome Sequencing Center for Infectious Disease"/>
            <person name="Wu L."/>
            <person name="Ma J."/>
        </authorList>
    </citation>
    <scope>NUCLEOTIDE SEQUENCE [LARGE SCALE GENOMIC DNA]</scope>
    <source>
        <strain evidence="3">JCM 3369</strain>
    </source>
</reference>
<evidence type="ECO:0000313" key="2">
    <source>
        <dbReference type="EMBL" id="MFD1696882.1"/>
    </source>
</evidence>
<dbReference type="Pfam" id="PF00563">
    <property type="entry name" value="EAL"/>
    <property type="match status" value="1"/>
</dbReference>
<dbReference type="Gene3D" id="3.20.20.450">
    <property type="entry name" value="EAL domain"/>
    <property type="match status" value="1"/>
</dbReference>
<dbReference type="CDD" id="cd01948">
    <property type="entry name" value="EAL"/>
    <property type="match status" value="1"/>
</dbReference>
<dbReference type="SUPFAM" id="SSF55781">
    <property type="entry name" value="GAF domain-like"/>
    <property type="match status" value="1"/>
</dbReference>
<gene>
    <name evidence="2" type="ORF">ACFSC7_15290</name>
</gene>
<comment type="caution">
    <text evidence="2">The sequence shown here is derived from an EMBL/GenBank/DDBJ whole genome shotgun (WGS) entry which is preliminary data.</text>
</comment>
<dbReference type="Pfam" id="PF01590">
    <property type="entry name" value="GAF"/>
    <property type="match status" value="1"/>
</dbReference>
<dbReference type="SMART" id="SM00052">
    <property type="entry name" value="EAL"/>
    <property type="match status" value="1"/>
</dbReference>
<protein>
    <submittedName>
        <fullName evidence="2">EAL domain-containing protein</fullName>
    </submittedName>
</protein>
<evidence type="ECO:0000259" key="1">
    <source>
        <dbReference type="PROSITE" id="PS50883"/>
    </source>
</evidence>
<dbReference type="InterPro" id="IPR003018">
    <property type="entry name" value="GAF"/>
</dbReference>
<keyword evidence="3" id="KW-1185">Reference proteome</keyword>
<sequence>MLHTSAASTGMNIDFDTVLEVARNHFDMDVCFISRFDGENRTFTHVNSRSAIAPRSGASAPLSGSYCEKMTRGEIENIVTDTLNHPVTARMAVTSAMNIRAYAGVPIILPDGELYGSFCSFSHTARPSLGTSDLRMMLLLAGLISTAVAVDREKQKASTQRAAEIRAIRRDRDFSIALQPVVDLKSRKMIGMEALARFTREPYRSPDLWFAQAAESGQDIPLELECLAAALDLIPALPEPLLLSINLSPAAVLDAQTRTILQRAPIHRVTLELTEHSPVDDYAELSGHLADLRRQGLRLAIDDTGSGYASFRHVLKLKPDVIKLDRELVFDIEKDPARQALAASIIAFGRSVGSMILAEGIETEGQFDLLRDMGVDRGQGYFISRPLPLDILKAMNFNVLAETPALSATGT</sequence>
<dbReference type="SUPFAM" id="SSF141868">
    <property type="entry name" value="EAL domain-like"/>
    <property type="match status" value="1"/>
</dbReference>
<proteinExistence type="predicted"/>
<feature type="domain" description="EAL" evidence="1">
    <location>
        <begin position="158"/>
        <end position="400"/>
    </location>
</feature>
<dbReference type="SMART" id="SM00065">
    <property type="entry name" value="GAF"/>
    <property type="match status" value="1"/>
</dbReference>
<accession>A0ABW4JXJ9</accession>
<dbReference type="PANTHER" id="PTHR33121:SF15">
    <property type="entry name" value="BLUE LIGHT- AND TEMPERATURE-REGULATED ANTIREPRESSOR BLUF"/>
    <property type="match status" value="1"/>
</dbReference>
<dbReference type="InterPro" id="IPR050706">
    <property type="entry name" value="Cyclic-di-GMP_PDE-like"/>
</dbReference>